<dbReference type="PANTHER" id="PTHR10361">
    <property type="entry name" value="SODIUM-BILE ACID COTRANSPORTER"/>
    <property type="match status" value="1"/>
</dbReference>
<dbReference type="EMBL" id="GGEC01034715">
    <property type="protein sequence ID" value="MBX15199.1"/>
    <property type="molecule type" value="Transcribed_RNA"/>
</dbReference>
<dbReference type="PANTHER" id="PTHR10361:SF62">
    <property type="entry name" value="SODIUM_PYRUVATE COTRANSPORTER BASS2, CHLOROPLASTIC"/>
    <property type="match status" value="1"/>
</dbReference>
<comment type="subcellular location">
    <subcellularLocation>
        <location evidence="2">Membrane</location>
        <topology evidence="2">Multi-pass membrane protein</topology>
    </subcellularLocation>
    <subcellularLocation>
        <location evidence="1">Plastid</location>
        <location evidence="1">Chloroplast envelope</location>
    </subcellularLocation>
</comment>
<feature type="transmembrane region" description="Helical" evidence="7">
    <location>
        <begin position="185"/>
        <end position="204"/>
    </location>
</feature>
<evidence type="ECO:0000256" key="2">
    <source>
        <dbReference type="ARBA" id="ARBA00004141"/>
    </source>
</evidence>
<evidence type="ECO:0000256" key="1">
    <source>
        <dbReference type="ARBA" id="ARBA00004119"/>
    </source>
</evidence>
<feature type="transmembrane region" description="Helical" evidence="7">
    <location>
        <begin position="216"/>
        <end position="238"/>
    </location>
</feature>
<dbReference type="GO" id="GO:0016020">
    <property type="term" value="C:membrane"/>
    <property type="evidence" value="ECO:0007669"/>
    <property type="project" value="UniProtKB-SubCell"/>
</dbReference>
<feature type="transmembrane region" description="Helical" evidence="7">
    <location>
        <begin position="97"/>
        <end position="118"/>
    </location>
</feature>
<feature type="transmembrane region" description="Helical" evidence="7">
    <location>
        <begin position="160"/>
        <end position="179"/>
    </location>
</feature>
<evidence type="ECO:0000313" key="8">
    <source>
        <dbReference type="EMBL" id="MBX15199.1"/>
    </source>
</evidence>
<feature type="transmembrane region" description="Helical" evidence="7">
    <location>
        <begin position="250"/>
        <end position="271"/>
    </location>
</feature>
<dbReference type="AlphaFoldDB" id="A0A2P2LB60"/>
<sequence>MASMSRFVLKDCKFNTHEALYKPSSCLPAWRLKTQLAFEHKDLRSGSAVSRIGSVSVIQSKRWSPVTSRNLPFLCKAATDVPRDVPRPSGMSQYERIIETLTTLFPVWVILGTIVGIYKPAAVTWLETDLFTLGLGFLMLSMGLTLTFEDFRRCLRNPWTVGVGLLAQYFIKPLLGFIIAMTLKLSAPLATGLILVSCCPGGQASNVATYISKGNVALSVLMTTCSTIGAIIMTPLLTKLLAGQLVPVDSVGLAVSTFQVVLVPTIVGGILKF</sequence>
<reference evidence="8" key="1">
    <citation type="submission" date="2018-02" db="EMBL/GenBank/DDBJ databases">
        <title>Rhizophora mucronata_Transcriptome.</title>
        <authorList>
            <person name="Meera S.P."/>
            <person name="Sreeshan A."/>
            <person name="Augustine A."/>
        </authorList>
    </citation>
    <scope>NUCLEOTIDE SEQUENCE</scope>
    <source>
        <tissue evidence="8">Leaf</tissue>
    </source>
</reference>
<evidence type="ECO:0000256" key="4">
    <source>
        <dbReference type="ARBA" id="ARBA00022692"/>
    </source>
</evidence>
<evidence type="ECO:0000256" key="3">
    <source>
        <dbReference type="ARBA" id="ARBA00006528"/>
    </source>
</evidence>
<evidence type="ECO:0000256" key="6">
    <source>
        <dbReference type="ARBA" id="ARBA00023136"/>
    </source>
</evidence>
<comment type="similarity">
    <text evidence="3">Belongs to the bile acid:sodium symporter (BASS) (TC 2.A.28) family.</text>
</comment>
<dbReference type="InterPro" id="IPR004710">
    <property type="entry name" value="Bilac:Na_transpt"/>
</dbReference>
<dbReference type="InterPro" id="IPR002657">
    <property type="entry name" value="BilAc:Na_symport/Acr3"/>
</dbReference>
<keyword evidence="6 7" id="KW-0472">Membrane</keyword>
<dbReference type="Pfam" id="PF01758">
    <property type="entry name" value="SBF"/>
    <property type="match status" value="1"/>
</dbReference>
<evidence type="ECO:0000256" key="7">
    <source>
        <dbReference type="SAM" id="Phobius"/>
    </source>
</evidence>
<evidence type="ECO:0000256" key="5">
    <source>
        <dbReference type="ARBA" id="ARBA00022989"/>
    </source>
</evidence>
<feature type="transmembrane region" description="Helical" evidence="7">
    <location>
        <begin position="130"/>
        <end position="148"/>
    </location>
</feature>
<name>A0A2P2LB60_RHIMU</name>
<proteinExistence type="inferred from homology"/>
<protein>
    <submittedName>
        <fullName evidence="8">Sodium/pyruvate cotransporter BASS2ic</fullName>
    </submittedName>
</protein>
<accession>A0A2P2LB60</accession>
<organism evidence="8">
    <name type="scientific">Rhizophora mucronata</name>
    <name type="common">Asiatic mangrove</name>
    <dbReference type="NCBI Taxonomy" id="61149"/>
    <lineage>
        <taxon>Eukaryota</taxon>
        <taxon>Viridiplantae</taxon>
        <taxon>Streptophyta</taxon>
        <taxon>Embryophyta</taxon>
        <taxon>Tracheophyta</taxon>
        <taxon>Spermatophyta</taxon>
        <taxon>Magnoliopsida</taxon>
        <taxon>eudicotyledons</taxon>
        <taxon>Gunneridae</taxon>
        <taxon>Pentapetalae</taxon>
        <taxon>rosids</taxon>
        <taxon>fabids</taxon>
        <taxon>Malpighiales</taxon>
        <taxon>Rhizophoraceae</taxon>
        <taxon>Rhizophora</taxon>
    </lineage>
</organism>
<keyword evidence="5 7" id="KW-1133">Transmembrane helix</keyword>
<keyword evidence="8" id="KW-0670">Pyruvate</keyword>
<dbReference type="InterPro" id="IPR038770">
    <property type="entry name" value="Na+/solute_symporter_sf"/>
</dbReference>
<keyword evidence="4 7" id="KW-0812">Transmembrane</keyword>
<dbReference type="Gene3D" id="1.20.1530.20">
    <property type="match status" value="1"/>
</dbReference>
<dbReference type="GO" id="GO:0009941">
    <property type="term" value="C:chloroplast envelope"/>
    <property type="evidence" value="ECO:0007669"/>
    <property type="project" value="UniProtKB-SubCell"/>
</dbReference>